<keyword evidence="4" id="KW-1185">Reference proteome</keyword>
<evidence type="ECO:0000313" key="2">
    <source>
        <dbReference type="EMBL" id="RKT43308.1"/>
    </source>
</evidence>
<gene>
    <name evidence="2" type="ORF">BDD21_0633</name>
    <name evidence="3" type="ORF">BDD21_0893</name>
</gene>
<accession>A0A495V680</accession>
<dbReference type="NCBIfam" id="NF033519">
    <property type="entry name" value="transpos_ISAzo13"/>
    <property type="match status" value="1"/>
</dbReference>
<dbReference type="Pfam" id="PF07592">
    <property type="entry name" value="DDE_Tnp_ISAZ013"/>
    <property type="match status" value="1"/>
</dbReference>
<dbReference type="InterPro" id="IPR011518">
    <property type="entry name" value="Transposase_36"/>
</dbReference>
<dbReference type="EMBL" id="RBXL01000001">
    <property type="protein sequence ID" value="RKT43308.1"/>
    <property type="molecule type" value="Genomic_DNA"/>
</dbReference>
<comment type="caution">
    <text evidence="2">The sequence shown here is derived from an EMBL/GenBank/DDBJ whole genome shotgun (WGS) entry which is preliminary data.</text>
</comment>
<reference evidence="2 4" key="1">
    <citation type="submission" date="2018-10" db="EMBL/GenBank/DDBJ databases">
        <title>Genomic Encyclopedia of Archaeal and Bacterial Type Strains, Phase II (KMG-II): from individual species to whole genera.</title>
        <authorList>
            <person name="Goeker M."/>
        </authorList>
    </citation>
    <scope>NUCLEOTIDE SEQUENCE [LARGE SCALE GENOMIC DNA]</scope>
    <source>
        <strain evidence="2 4">DSM 235</strain>
    </source>
</reference>
<feature type="region of interest" description="Disordered" evidence="1">
    <location>
        <begin position="69"/>
        <end position="96"/>
    </location>
</feature>
<evidence type="ECO:0000313" key="3">
    <source>
        <dbReference type="EMBL" id="RKT43554.1"/>
    </source>
</evidence>
<sequence length="422" mass="47570">MLCHVFCMVEPALIERVRRKFQRLQSVLDERGRRHWAACEALELGHGGIRAVAQATGLGERTIQRGCEEMRGEEASDPSPAGRIRRSGGGRHAVTAQDPKLLEALEALVEPSARGDPMSPLRWTCKSTRKLAEALARQGHGVSHSKVAQLLKQLDYRLQGTRKCLEGNSHPDRDAQFRYINRCVRVFQRAGQPVISVDAKKKELVGPFANRGREYRPKGQPEPVRTHDFADKALGKVCPYGIYDLTDNRGWVSVGVDHDTAQFAVASIRRWWARMGHQCYPHAQSLLITADGGGSNASRNRLWKVELQKLADELGLAIYVRHFPPGTSKWNKIEHRMFCHITENWRGRPLINHEVIVNLIANTTTTKGLEIRAELDEAGYPTGISVSDDEFRAVNLVPARFHGMDWNYLIKPRSDHRKSATY</sequence>
<dbReference type="AlphaFoldDB" id="A0A495V680"/>
<dbReference type="EMBL" id="RBXL01000001">
    <property type="protein sequence ID" value="RKT43554.1"/>
    <property type="molecule type" value="Genomic_DNA"/>
</dbReference>
<name>A0A495V680_9GAMM</name>
<organism evidence="2 4">
    <name type="scientific">Thiocapsa rosea</name>
    <dbReference type="NCBI Taxonomy" id="69360"/>
    <lineage>
        <taxon>Bacteria</taxon>
        <taxon>Pseudomonadati</taxon>
        <taxon>Pseudomonadota</taxon>
        <taxon>Gammaproteobacteria</taxon>
        <taxon>Chromatiales</taxon>
        <taxon>Chromatiaceae</taxon>
        <taxon>Thiocapsa</taxon>
    </lineage>
</organism>
<evidence type="ECO:0000256" key="1">
    <source>
        <dbReference type="SAM" id="MobiDB-lite"/>
    </source>
</evidence>
<proteinExistence type="predicted"/>
<dbReference type="Proteomes" id="UP000274556">
    <property type="component" value="Unassembled WGS sequence"/>
</dbReference>
<protein>
    <submittedName>
        <fullName evidence="2">DDE family transposase</fullName>
    </submittedName>
</protein>
<evidence type="ECO:0000313" key="4">
    <source>
        <dbReference type="Proteomes" id="UP000274556"/>
    </source>
</evidence>